<gene>
    <name evidence="2" type="ORF">RHSIM_RhsimUnG0009700</name>
</gene>
<sequence>MLTSPSSTPLLLQTLDPPSPATADLIPNSKPHPKSPSLDQTLATVFTHLAIKRKPTEETEDCQRSKLLRLCASEPVSNPAIHANQLPTTLPSKPEPVRIRKNYKRGVSRTRASKAGDVSQASFDSDSCLCDVPVRQSLTRVEAELLMVPNKMAASSEIDGRVAGPKQPPAQ</sequence>
<dbReference type="OrthoDB" id="10418850at2759"/>
<proteinExistence type="predicted"/>
<organism evidence="2 3">
    <name type="scientific">Rhododendron simsii</name>
    <name type="common">Sims's rhododendron</name>
    <dbReference type="NCBI Taxonomy" id="118357"/>
    <lineage>
        <taxon>Eukaryota</taxon>
        <taxon>Viridiplantae</taxon>
        <taxon>Streptophyta</taxon>
        <taxon>Embryophyta</taxon>
        <taxon>Tracheophyta</taxon>
        <taxon>Spermatophyta</taxon>
        <taxon>Magnoliopsida</taxon>
        <taxon>eudicotyledons</taxon>
        <taxon>Gunneridae</taxon>
        <taxon>Pentapetalae</taxon>
        <taxon>asterids</taxon>
        <taxon>Ericales</taxon>
        <taxon>Ericaceae</taxon>
        <taxon>Ericoideae</taxon>
        <taxon>Rhodoreae</taxon>
        <taxon>Rhododendron</taxon>
    </lineage>
</organism>
<dbReference type="EMBL" id="WJXA01000030">
    <property type="protein sequence ID" value="KAF7116960.1"/>
    <property type="molecule type" value="Genomic_DNA"/>
</dbReference>
<protein>
    <submittedName>
        <fullName evidence="2">Uncharacterized protein</fullName>
    </submittedName>
</protein>
<dbReference type="Proteomes" id="UP000626092">
    <property type="component" value="Unassembled WGS sequence"/>
</dbReference>
<reference evidence="2" key="1">
    <citation type="submission" date="2019-11" db="EMBL/GenBank/DDBJ databases">
        <authorList>
            <person name="Liu Y."/>
            <person name="Hou J."/>
            <person name="Li T.-Q."/>
            <person name="Guan C.-H."/>
            <person name="Wu X."/>
            <person name="Wu H.-Z."/>
            <person name="Ling F."/>
            <person name="Zhang R."/>
            <person name="Shi X.-G."/>
            <person name="Ren J.-P."/>
            <person name="Chen E.-F."/>
            <person name="Sun J.-M."/>
        </authorList>
    </citation>
    <scope>NUCLEOTIDE SEQUENCE</scope>
    <source>
        <strain evidence="2">Adult_tree_wgs_1</strain>
        <tissue evidence="2">Leaves</tissue>
    </source>
</reference>
<keyword evidence="3" id="KW-1185">Reference proteome</keyword>
<accession>A0A834FX12</accession>
<evidence type="ECO:0000256" key="1">
    <source>
        <dbReference type="SAM" id="MobiDB-lite"/>
    </source>
</evidence>
<feature type="region of interest" description="Disordered" evidence="1">
    <location>
        <begin position="1"/>
        <end position="38"/>
    </location>
</feature>
<evidence type="ECO:0000313" key="2">
    <source>
        <dbReference type="EMBL" id="KAF7116960.1"/>
    </source>
</evidence>
<comment type="caution">
    <text evidence="2">The sequence shown here is derived from an EMBL/GenBank/DDBJ whole genome shotgun (WGS) entry which is preliminary data.</text>
</comment>
<name>A0A834FX12_RHOSS</name>
<feature type="compositionally biased region" description="Low complexity" evidence="1">
    <location>
        <begin position="1"/>
        <end position="16"/>
    </location>
</feature>
<evidence type="ECO:0000313" key="3">
    <source>
        <dbReference type="Proteomes" id="UP000626092"/>
    </source>
</evidence>
<dbReference type="AlphaFoldDB" id="A0A834FX12"/>